<dbReference type="RefSeq" id="WP_158870083.1">
    <property type="nucleotide sequence ID" value="NZ_CP046401.1"/>
</dbReference>
<dbReference type="SUPFAM" id="SSF56752">
    <property type="entry name" value="D-aminoacid aminotransferase-like PLP-dependent enzymes"/>
    <property type="match status" value="1"/>
</dbReference>
<dbReference type="CDD" id="cd00449">
    <property type="entry name" value="PLPDE_IV"/>
    <property type="match status" value="1"/>
</dbReference>
<dbReference type="GO" id="GO:0004084">
    <property type="term" value="F:branched-chain-amino-acid transaminase activity"/>
    <property type="evidence" value="ECO:0007669"/>
    <property type="project" value="UniProtKB-EC"/>
</dbReference>
<keyword evidence="7 12" id="KW-0663">Pyridoxal phosphate</keyword>
<dbReference type="AlphaFoldDB" id="A0A6I6JUR7"/>
<gene>
    <name evidence="13" type="ORF">GM418_25110</name>
</gene>
<dbReference type="InterPro" id="IPR050571">
    <property type="entry name" value="Class-IV_PLP-Dep_Aminotrnsfr"/>
</dbReference>
<dbReference type="GO" id="GO:0005829">
    <property type="term" value="C:cytosol"/>
    <property type="evidence" value="ECO:0007669"/>
    <property type="project" value="TreeGrafter"/>
</dbReference>
<dbReference type="InterPro" id="IPR018300">
    <property type="entry name" value="Aminotrans_IV_CS"/>
</dbReference>
<dbReference type="GO" id="GO:0046394">
    <property type="term" value="P:carboxylic acid biosynthetic process"/>
    <property type="evidence" value="ECO:0007669"/>
    <property type="project" value="UniProtKB-ARBA"/>
</dbReference>
<dbReference type="InterPro" id="IPR036038">
    <property type="entry name" value="Aminotransferase-like"/>
</dbReference>
<evidence type="ECO:0000256" key="12">
    <source>
        <dbReference type="RuleBase" id="RU004516"/>
    </source>
</evidence>
<evidence type="ECO:0000256" key="10">
    <source>
        <dbReference type="ARBA" id="ARBA00049229"/>
    </source>
</evidence>
<dbReference type="InterPro" id="IPR001544">
    <property type="entry name" value="Aminotrans_IV"/>
</dbReference>
<protein>
    <recommendedName>
        <fullName evidence="6">branched-chain-amino-acid transaminase</fullName>
        <ecNumber evidence="6">2.6.1.42</ecNumber>
    </recommendedName>
</protein>
<dbReference type="EC" id="2.6.1.42" evidence="6"/>
<keyword evidence="13" id="KW-0808">Transferase</keyword>
<evidence type="ECO:0000256" key="8">
    <source>
        <dbReference type="ARBA" id="ARBA00048212"/>
    </source>
</evidence>
<comment type="catalytic activity">
    <reaction evidence="9">
        <text>L-isoleucine + 2-oxoglutarate = (S)-3-methyl-2-oxopentanoate + L-glutamate</text>
        <dbReference type="Rhea" id="RHEA:24801"/>
        <dbReference type="ChEBI" id="CHEBI:16810"/>
        <dbReference type="ChEBI" id="CHEBI:29985"/>
        <dbReference type="ChEBI" id="CHEBI:35146"/>
        <dbReference type="ChEBI" id="CHEBI:58045"/>
        <dbReference type="EC" id="2.6.1.42"/>
    </reaction>
</comment>
<evidence type="ECO:0000256" key="11">
    <source>
        <dbReference type="RuleBase" id="RU004106"/>
    </source>
</evidence>
<dbReference type="Gene3D" id="3.30.470.10">
    <property type="match status" value="1"/>
</dbReference>
<comment type="similarity">
    <text evidence="5 11">Belongs to the class-IV pyridoxal-phosphate-dependent aminotransferase family.</text>
</comment>
<sequence length="269" mass="30515">MALLPLHDFFVFNDSIQQVSSFVPSENEGGIYEVLRVVDGIPLFLEDHLDRFYASSGIAGKSIRFNEIQIENLLNQLIEYNKVKKGNILISCKNNLKAFFIAHNYPTPEMIKNGVSCGILKAERENPNAKVFQTTVRQQANQLIEENGFYEVLLVDGEARITEGSRSNVFFVKDNSLFTPPASEVLLGITRQKVLELAIKNDLKYSEEDILLRDISSFDAVFLSGTSPKILPVNKIEAFFYNTQNSVVTKLIESYESLIMRYISDKKNR</sequence>
<dbReference type="PANTHER" id="PTHR42743">
    <property type="entry name" value="AMINO-ACID AMINOTRANSFERASE"/>
    <property type="match status" value="1"/>
</dbReference>
<evidence type="ECO:0000256" key="1">
    <source>
        <dbReference type="ARBA" id="ARBA00001933"/>
    </source>
</evidence>
<comment type="pathway">
    <text evidence="3">Amino-acid biosynthesis; L-valine biosynthesis; L-valine from pyruvate: step 4/4.</text>
</comment>
<evidence type="ECO:0000256" key="3">
    <source>
        <dbReference type="ARBA" id="ARBA00004931"/>
    </source>
</evidence>
<comment type="catalytic activity">
    <reaction evidence="10">
        <text>L-leucine + 2-oxoglutarate = 4-methyl-2-oxopentanoate + L-glutamate</text>
        <dbReference type="Rhea" id="RHEA:18321"/>
        <dbReference type="ChEBI" id="CHEBI:16810"/>
        <dbReference type="ChEBI" id="CHEBI:17865"/>
        <dbReference type="ChEBI" id="CHEBI:29985"/>
        <dbReference type="ChEBI" id="CHEBI:57427"/>
        <dbReference type="EC" id="2.6.1.42"/>
    </reaction>
</comment>
<evidence type="ECO:0000256" key="4">
    <source>
        <dbReference type="ARBA" id="ARBA00005072"/>
    </source>
</evidence>
<keyword evidence="14" id="KW-1185">Reference proteome</keyword>
<comment type="cofactor">
    <cofactor evidence="1 12">
        <name>pyridoxal 5'-phosphate</name>
        <dbReference type="ChEBI" id="CHEBI:597326"/>
    </cofactor>
</comment>
<comment type="pathway">
    <text evidence="2">Amino-acid biosynthesis; L-isoleucine biosynthesis; L-isoleucine from 2-oxobutanoate: step 4/4.</text>
</comment>
<dbReference type="Gene3D" id="3.20.10.10">
    <property type="entry name" value="D-amino Acid Aminotransferase, subunit A, domain 2"/>
    <property type="match status" value="1"/>
</dbReference>
<evidence type="ECO:0000256" key="2">
    <source>
        <dbReference type="ARBA" id="ARBA00004824"/>
    </source>
</evidence>
<dbReference type="PANTHER" id="PTHR42743:SF11">
    <property type="entry name" value="AMINODEOXYCHORISMATE LYASE"/>
    <property type="match status" value="1"/>
</dbReference>
<name>A0A6I6JUR7_9BACT</name>
<dbReference type="Pfam" id="PF01063">
    <property type="entry name" value="Aminotran_4"/>
    <property type="match status" value="1"/>
</dbReference>
<keyword evidence="13" id="KW-0032">Aminotransferase</keyword>
<dbReference type="KEGG" id="mcos:GM418_25110"/>
<comment type="pathway">
    <text evidence="4">Amino-acid biosynthesis; L-leucine biosynthesis; L-leucine from 3-methyl-2-oxobutanoate: step 4/4.</text>
</comment>
<organism evidence="13 14">
    <name type="scientific">Maribellus comscasis</name>
    <dbReference type="NCBI Taxonomy" id="2681766"/>
    <lineage>
        <taxon>Bacteria</taxon>
        <taxon>Pseudomonadati</taxon>
        <taxon>Bacteroidota</taxon>
        <taxon>Bacteroidia</taxon>
        <taxon>Marinilabiliales</taxon>
        <taxon>Prolixibacteraceae</taxon>
        <taxon>Maribellus</taxon>
    </lineage>
</organism>
<accession>A0A6I6JUR7</accession>
<proteinExistence type="inferred from homology"/>
<evidence type="ECO:0000256" key="7">
    <source>
        <dbReference type="ARBA" id="ARBA00022898"/>
    </source>
</evidence>
<comment type="catalytic activity">
    <reaction evidence="8">
        <text>L-valine + 2-oxoglutarate = 3-methyl-2-oxobutanoate + L-glutamate</text>
        <dbReference type="Rhea" id="RHEA:24813"/>
        <dbReference type="ChEBI" id="CHEBI:11851"/>
        <dbReference type="ChEBI" id="CHEBI:16810"/>
        <dbReference type="ChEBI" id="CHEBI:29985"/>
        <dbReference type="ChEBI" id="CHEBI:57762"/>
        <dbReference type="EC" id="2.6.1.42"/>
    </reaction>
</comment>
<evidence type="ECO:0000256" key="5">
    <source>
        <dbReference type="ARBA" id="ARBA00009320"/>
    </source>
</evidence>
<dbReference type="EMBL" id="CP046401">
    <property type="protein sequence ID" value="QGY46816.1"/>
    <property type="molecule type" value="Genomic_DNA"/>
</dbReference>
<evidence type="ECO:0000313" key="13">
    <source>
        <dbReference type="EMBL" id="QGY46816.1"/>
    </source>
</evidence>
<evidence type="ECO:0000256" key="6">
    <source>
        <dbReference type="ARBA" id="ARBA00013053"/>
    </source>
</evidence>
<evidence type="ECO:0000313" key="14">
    <source>
        <dbReference type="Proteomes" id="UP000428260"/>
    </source>
</evidence>
<evidence type="ECO:0000256" key="9">
    <source>
        <dbReference type="ARBA" id="ARBA00048798"/>
    </source>
</evidence>
<reference evidence="13 14" key="1">
    <citation type="submission" date="2019-11" db="EMBL/GenBank/DDBJ databases">
        <authorList>
            <person name="Zheng R.K."/>
            <person name="Sun C.M."/>
        </authorList>
    </citation>
    <scope>NUCLEOTIDE SEQUENCE [LARGE SCALE GENOMIC DNA]</scope>
    <source>
        <strain evidence="13 14">WC007</strain>
    </source>
</reference>
<dbReference type="InterPro" id="IPR043132">
    <property type="entry name" value="BCAT-like_C"/>
</dbReference>
<dbReference type="InterPro" id="IPR043131">
    <property type="entry name" value="BCAT-like_N"/>
</dbReference>
<dbReference type="PROSITE" id="PS00770">
    <property type="entry name" value="AA_TRANSFER_CLASS_4"/>
    <property type="match status" value="1"/>
</dbReference>
<dbReference type="Proteomes" id="UP000428260">
    <property type="component" value="Chromosome"/>
</dbReference>